<feature type="transmembrane region" description="Helical" evidence="1">
    <location>
        <begin position="52"/>
        <end position="70"/>
    </location>
</feature>
<name>A0A8E7IV18_9ANNE</name>
<keyword evidence="1" id="KW-1133">Transmembrane helix</keyword>
<evidence type="ECO:0000256" key="1">
    <source>
        <dbReference type="SAM" id="Phobius"/>
    </source>
</evidence>
<dbReference type="AlphaFoldDB" id="A0A8E7IV18"/>
<accession>A0A8E7IV18</accession>
<proteinExistence type="predicted"/>
<feature type="transmembrane region" description="Helical" evidence="1">
    <location>
        <begin position="129"/>
        <end position="148"/>
    </location>
</feature>
<gene>
    <name evidence="2" type="primary">ND6</name>
</gene>
<keyword evidence="2" id="KW-0496">Mitochondrion</keyword>
<evidence type="ECO:0000313" key="2">
    <source>
        <dbReference type="EMBL" id="QVX31162.1"/>
    </source>
</evidence>
<geneLocation type="mitochondrion" evidence="2"/>
<reference evidence="2" key="1">
    <citation type="journal article" date="2021" name="Sci. Rep.">
        <title>Morphological convergence and adaptation in cave and pelagic scale worms (Polynoidae, Annelida).</title>
        <authorList>
            <person name="Gonzalez B.C."/>
            <person name="Martinez A."/>
            <person name="Worsaae K."/>
            <person name="Osborn K.J."/>
        </authorList>
    </citation>
    <scope>NUCLEOTIDE SEQUENCE</scope>
</reference>
<keyword evidence="1" id="KW-0472">Membrane</keyword>
<protein>
    <submittedName>
        <fullName evidence="2">NADH dehydrogenase subunit 6</fullName>
    </submittedName>
</protein>
<organism evidence="2">
    <name type="scientific">Drieschia cf. elegans BG-2021</name>
    <dbReference type="NCBI Taxonomy" id="2839741"/>
    <lineage>
        <taxon>Eukaryota</taxon>
        <taxon>Metazoa</taxon>
        <taxon>Spiralia</taxon>
        <taxon>Lophotrochozoa</taxon>
        <taxon>Annelida</taxon>
        <taxon>Polychaeta</taxon>
        <taxon>Errantia</taxon>
        <taxon>Phyllodocida</taxon>
        <taxon>Polynoidae</taxon>
        <taxon>Drieschia</taxon>
    </lineage>
</organism>
<keyword evidence="1" id="KW-0812">Transmembrane</keyword>
<dbReference type="EMBL" id="MW794259">
    <property type="protein sequence ID" value="QVX31162.1"/>
    <property type="molecule type" value="Genomic_DNA"/>
</dbReference>
<feature type="transmembrane region" description="Helical" evidence="1">
    <location>
        <begin position="82"/>
        <end position="100"/>
    </location>
</feature>
<sequence length="160" mass="17658">MLLLMSSSLFISFSLSLILCSSPLTMGIWVILLALSISFLASTIFNSWFALIIFLIYIGGMLVMFAYFAALTPNQPLGLTNTFFMLILTVILIMALLLISPLSLSQTFINFSTSPLIPISILYNPTNNLILLILASILFFILVAVVKITNLNMGPLRPFN</sequence>